<feature type="compositionally biased region" description="Polar residues" evidence="1">
    <location>
        <begin position="7"/>
        <end position="32"/>
    </location>
</feature>
<protein>
    <submittedName>
        <fullName evidence="2">Uncharacterized protein</fullName>
    </submittedName>
</protein>
<evidence type="ECO:0000256" key="1">
    <source>
        <dbReference type="SAM" id="MobiDB-lite"/>
    </source>
</evidence>
<reference evidence="2 3" key="1">
    <citation type="submission" date="2018-10" db="EMBL/GenBank/DDBJ databases">
        <title>Genome assembly for a Yunnan-Guizhou Plateau 3E fish, Anabarilius grahami (Regan), and its evolutionary and genetic applications.</title>
        <authorList>
            <person name="Jiang W."/>
        </authorList>
    </citation>
    <scope>NUCLEOTIDE SEQUENCE [LARGE SCALE GENOMIC DNA]</scope>
    <source>
        <strain evidence="2">AG-KIZ</strain>
        <tissue evidence="2">Muscle</tissue>
    </source>
</reference>
<accession>A0A3N0XJ26</accession>
<keyword evidence="3" id="KW-1185">Reference proteome</keyword>
<evidence type="ECO:0000313" key="2">
    <source>
        <dbReference type="EMBL" id="ROI37146.1"/>
    </source>
</evidence>
<gene>
    <name evidence="2" type="ORF">DPX16_3084</name>
</gene>
<proteinExistence type="predicted"/>
<comment type="caution">
    <text evidence="2">The sequence shown here is derived from an EMBL/GenBank/DDBJ whole genome shotgun (WGS) entry which is preliminary data.</text>
</comment>
<feature type="region of interest" description="Disordered" evidence="1">
    <location>
        <begin position="168"/>
        <end position="189"/>
    </location>
</feature>
<feature type="compositionally biased region" description="Basic and acidic residues" evidence="1">
    <location>
        <begin position="178"/>
        <end position="189"/>
    </location>
</feature>
<dbReference type="AlphaFoldDB" id="A0A3N0XJ26"/>
<organism evidence="2 3">
    <name type="scientific">Anabarilius grahami</name>
    <name type="common">Kanglang fish</name>
    <name type="synonym">Barilius grahami</name>
    <dbReference type="NCBI Taxonomy" id="495550"/>
    <lineage>
        <taxon>Eukaryota</taxon>
        <taxon>Metazoa</taxon>
        <taxon>Chordata</taxon>
        <taxon>Craniata</taxon>
        <taxon>Vertebrata</taxon>
        <taxon>Euteleostomi</taxon>
        <taxon>Actinopterygii</taxon>
        <taxon>Neopterygii</taxon>
        <taxon>Teleostei</taxon>
        <taxon>Ostariophysi</taxon>
        <taxon>Cypriniformes</taxon>
        <taxon>Xenocyprididae</taxon>
        <taxon>Xenocypridinae</taxon>
        <taxon>Xenocypridinae incertae sedis</taxon>
        <taxon>Anabarilius</taxon>
    </lineage>
</organism>
<dbReference type="Proteomes" id="UP000281406">
    <property type="component" value="Unassembled WGS sequence"/>
</dbReference>
<dbReference type="EMBL" id="RJVU01072345">
    <property type="protein sequence ID" value="ROI37146.1"/>
    <property type="molecule type" value="Genomic_DNA"/>
</dbReference>
<name>A0A3N0XJ26_ANAGA</name>
<evidence type="ECO:0000313" key="3">
    <source>
        <dbReference type="Proteomes" id="UP000281406"/>
    </source>
</evidence>
<feature type="region of interest" description="Disordered" evidence="1">
    <location>
        <begin position="1"/>
        <end position="32"/>
    </location>
</feature>
<sequence>MQEASGDGNQASCGVSQTPSQQNVRSSIRSGSSAGLQFVAVRDVPFGIAPEMSVWVQTSARLSITQKYGTTSEKYGERKSGISGIELLDVIKASTEVVAVAEQPIRMIRWPDGLTPIQHVELAEKKADKDQLQPTVWDTLRKLSRPTNKKCPTADSRLACGLAGQVHANDSSPAYKRGSRERNYQDHWK</sequence>